<dbReference type="Pfam" id="PF01261">
    <property type="entry name" value="AP_endonuc_2"/>
    <property type="match status" value="1"/>
</dbReference>
<dbReference type="PANTHER" id="PTHR12110:SF41">
    <property type="entry name" value="INOSOSE DEHYDRATASE"/>
    <property type="match status" value="1"/>
</dbReference>
<dbReference type="Gene3D" id="3.20.20.150">
    <property type="entry name" value="Divalent-metal-dependent TIM barrel enzymes"/>
    <property type="match status" value="1"/>
</dbReference>
<sequence>MTDQPSAASSWSPAPAVAQLWSVHTLAGRDLRGTLARIADIGFEGVEPISLYGHPAASVAGMLDDLGLSMRSAHVDFPVGDAGERTLDVYAELGTSTLVWSLEPEELTTQDDIRRGAERVNEAARRAGERGLSIGYHNHFAEFTNAWDGRTAYDVLLDCLDPRVVLEVDLYWVAVAGADATALVRRLGDRVRLLHVKDGPAQGMDDQMTVLGEGTVHVDSTIAACTALESCIVELDRTAGDMVSALARSYDYLVGRSLATGRRSSLTEGLLS</sequence>
<keyword evidence="4" id="KW-1185">Reference proteome</keyword>
<dbReference type="KEGG" id="sbil:SANBI_003584"/>
<dbReference type="AlphaFoldDB" id="A0AAF0Z2X3"/>
<dbReference type="RefSeq" id="WP_319157477.1">
    <property type="nucleotide sequence ID" value="NZ_CP138359.1"/>
</dbReference>
<evidence type="ECO:0000313" key="4">
    <source>
        <dbReference type="Proteomes" id="UP001304340"/>
    </source>
</evidence>
<dbReference type="InterPro" id="IPR013022">
    <property type="entry name" value="Xyl_isomerase-like_TIM-brl"/>
</dbReference>
<evidence type="ECO:0000256" key="1">
    <source>
        <dbReference type="ARBA" id="ARBA00023277"/>
    </source>
</evidence>
<dbReference type="InterPro" id="IPR050312">
    <property type="entry name" value="IolE/XylAMocC-like"/>
</dbReference>
<keyword evidence="3" id="KW-0413">Isomerase</keyword>
<evidence type="ECO:0000259" key="2">
    <source>
        <dbReference type="Pfam" id="PF01261"/>
    </source>
</evidence>
<dbReference type="Proteomes" id="UP001304340">
    <property type="component" value="Chromosome"/>
</dbReference>
<dbReference type="SUPFAM" id="SSF51658">
    <property type="entry name" value="Xylose isomerase-like"/>
    <property type="match status" value="1"/>
</dbReference>
<dbReference type="EMBL" id="CP138359">
    <property type="protein sequence ID" value="WPF82240.1"/>
    <property type="molecule type" value="Genomic_DNA"/>
</dbReference>
<protein>
    <submittedName>
        <fullName evidence="3">Sugar phosphate isomerase/epimerase</fullName>
    </submittedName>
</protein>
<feature type="domain" description="Xylose isomerase-like TIM barrel" evidence="2">
    <location>
        <begin position="36"/>
        <end position="219"/>
    </location>
</feature>
<proteinExistence type="predicted"/>
<evidence type="ECO:0000313" key="3">
    <source>
        <dbReference type="EMBL" id="WPF82240.1"/>
    </source>
</evidence>
<gene>
    <name evidence="3" type="ORF">SANBI_003584</name>
</gene>
<dbReference type="GO" id="GO:0016853">
    <property type="term" value="F:isomerase activity"/>
    <property type="evidence" value="ECO:0007669"/>
    <property type="project" value="UniProtKB-KW"/>
</dbReference>
<name>A0AAF0Z2X3_9MICO</name>
<dbReference type="InterPro" id="IPR036237">
    <property type="entry name" value="Xyl_isomerase-like_sf"/>
</dbReference>
<keyword evidence="1" id="KW-0119">Carbohydrate metabolism</keyword>
<dbReference type="PANTHER" id="PTHR12110">
    <property type="entry name" value="HYDROXYPYRUVATE ISOMERASE"/>
    <property type="match status" value="1"/>
</dbReference>
<reference evidence="4" key="1">
    <citation type="submission" date="2023-11" db="EMBL/GenBank/DDBJ databases">
        <authorList>
            <person name="Helweg L.P."/>
            <person name="Kiel A."/>
            <person name="Hitz F."/>
            <person name="Ruckert-Reed C."/>
            <person name="Busche T."/>
            <person name="Kaltschmidt B."/>
            <person name="Kaltschmidt C."/>
        </authorList>
    </citation>
    <scope>NUCLEOTIDE SEQUENCE [LARGE SCALE GENOMIC DNA]</scope>
    <source>
        <strain evidence="4">4.1</strain>
    </source>
</reference>
<accession>A0AAF0Z2X3</accession>
<organism evidence="3 4">
    <name type="scientific">Sanguibacter biliveldensis</name>
    <dbReference type="NCBI Taxonomy" id="3030830"/>
    <lineage>
        <taxon>Bacteria</taxon>
        <taxon>Bacillati</taxon>
        <taxon>Actinomycetota</taxon>
        <taxon>Actinomycetes</taxon>
        <taxon>Micrococcales</taxon>
        <taxon>Sanguibacteraceae</taxon>
        <taxon>Sanguibacter</taxon>
    </lineage>
</organism>